<evidence type="ECO:0000313" key="1">
    <source>
        <dbReference type="EMBL" id="KAJ8132762.1"/>
    </source>
</evidence>
<gene>
    <name evidence="1" type="ORF">O1611_g865</name>
</gene>
<name>A0ACC2JZZ1_9PEZI</name>
<dbReference type="EMBL" id="JAPUUL010000087">
    <property type="protein sequence ID" value="KAJ8132762.1"/>
    <property type="molecule type" value="Genomic_DNA"/>
</dbReference>
<evidence type="ECO:0000313" key="2">
    <source>
        <dbReference type="Proteomes" id="UP001153332"/>
    </source>
</evidence>
<sequence>MAFPTFPASWSAPTTCFSSTDIWAVIVYRDPQDPDTVAWDYFLGVPATTPTGDCLPPSYATSAPYIGQTCPSGYRVAVASRTTIYNQQAQATLCCPGTDYSFEASGTAGCQTVFDDRAVIATFTDPLNGEQRPTTFSDATGSDLSAFGITIISTSSTSSPELTTPETPLTTTSTSSDTVTANPTTSISTETNTTTSSSSPASLSAGAAAGIGVGAGLGAILLVLGGLDSVSEAGEEEEGA</sequence>
<reference evidence="1" key="1">
    <citation type="submission" date="2022-12" db="EMBL/GenBank/DDBJ databases">
        <title>Genome Sequence of Lasiodiplodia mahajangana.</title>
        <authorList>
            <person name="Buettner E."/>
        </authorList>
    </citation>
    <scope>NUCLEOTIDE SEQUENCE</scope>
    <source>
        <strain evidence="1">VT137</strain>
    </source>
</reference>
<accession>A0ACC2JZZ1</accession>
<keyword evidence="2" id="KW-1185">Reference proteome</keyword>
<comment type="caution">
    <text evidence="1">The sequence shown here is derived from an EMBL/GenBank/DDBJ whole genome shotgun (WGS) entry which is preliminary data.</text>
</comment>
<organism evidence="1 2">
    <name type="scientific">Lasiodiplodia mahajangana</name>
    <dbReference type="NCBI Taxonomy" id="1108764"/>
    <lineage>
        <taxon>Eukaryota</taxon>
        <taxon>Fungi</taxon>
        <taxon>Dikarya</taxon>
        <taxon>Ascomycota</taxon>
        <taxon>Pezizomycotina</taxon>
        <taxon>Dothideomycetes</taxon>
        <taxon>Dothideomycetes incertae sedis</taxon>
        <taxon>Botryosphaeriales</taxon>
        <taxon>Botryosphaeriaceae</taxon>
        <taxon>Lasiodiplodia</taxon>
    </lineage>
</organism>
<dbReference type="Proteomes" id="UP001153332">
    <property type="component" value="Unassembled WGS sequence"/>
</dbReference>
<proteinExistence type="predicted"/>
<protein>
    <submittedName>
        <fullName evidence="1">Uncharacterized protein</fullName>
    </submittedName>
</protein>